<dbReference type="SUPFAM" id="SSF52833">
    <property type="entry name" value="Thioredoxin-like"/>
    <property type="match status" value="1"/>
</dbReference>
<dbReference type="SFLD" id="SFLDS00019">
    <property type="entry name" value="Glutathione_Transferase_(cytos"/>
    <property type="match status" value="1"/>
</dbReference>
<dbReference type="InterPro" id="IPR050931">
    <property type="entry name" value="Mito_Protein_Transport_Metaxin"/>
</dbReference>
<comment type="caution">
    <text evidence="3">The sequence shown here is derived from an EMBL/GenBank/DDBJ whole genome shotgun (WGS) entry which is preliminary data.</text>
</comment>
<dbReference type="InterPro" id="IPR012336">
    <property type="entry name" value="Thioredoxin-like_fold"/>
</dbReference>
<proteinExistence type="predicted"/>
<evidence type="ECO:0000313" key="4">
    <source>
        <dbReference type="Proteomes" id="UP000019678"/>
    </source>
</evidence>
<dbReference type="AlphaFoldDB" id="A0A017TE88"/>
<evidence type="ECO:0000259" key="2">
    <source>
        <dbReference type="Pfam" id="PF17172"/>
    </source>
</evidence>
<dbReference type="InterPro" id="IPR036282">
    <property type="entry name" value="Glutathione-S-Trfase_C_sf"/>
</dbReference>
<dbReference type="EMBL" id="ASRX01000013">
    <property type="protein sequence ID" value="EYF06931.1"/>
    <property type="molecule type" value="Genomic_DNA"/>
</dbReference>
<dbReference type="Gene3D" id="1.20.1050.10">
    <property type="match status" value="1"/>
</dbReference>
<dbReference type="STRING" id="1192034.CAP_1189"/>
<accession>A0A017TE88</accession>
<dbReference type="Pfam" id="PF17172">
    <property type="entry name" value="GST_N_4"/>
    <property type="match status" value="1"/>
</dbReference>
<dbReference type="PANTHER" id="PTHR12289:SF41">
    <property type="entry name" value="FAILED AXON CONNECTIONS-RELATED"/>
    <property type="match status" value="1"/>
</dbReference>
<gene>
    <name evidence="3" type="ORF">CAP_1189</name>
</gene>
<organism evidence="3 4">
    <name type="scientific">Chondromyces apiculatus DSM 436</name>
    <dbReference type="NCBI Taxonomy" id="1192034"/>
    <lineage>
        <taxon>Bacteria</taxon>
        <taxon>Pseudomonadati</taxon>
        <taxon>Myxococcota</taxon>
        <taxon>Polyangia</taxon>
        <taxon>Polyangiales</taxon>
        <taxon>Polyangiaceae</taxon>
        <taxon>Chondromyces</taxon>
    </lineage>
</organism>
<dbReference type="PANTHER" id="PTHR12289">
    <property type="entry name" value="METAXIN RELATED"/>
    <property type="match status" value="1"/>
</dbReference>
<dbReference type="RefSeq" id="WP_052374586.1">
    <property type="nucleotide sequence ID" value="NZ_ASRX01000013.1"/>
</dbReference>
<dbReference type="SFLD" id="SFLDG01200">
    <property type="entry name" value="SUF1.1"/>
    <property type="match status" value="1"/>
</dbReference>
<dbReference type="SUPFAM" id="SSF47616">
    <property type="entry name" value="GST C-terminal domain-like"/>
    <property type="match status" value="1"/>
</dbReference>
<evidence type="ECO:0000259" key="1">
    <source>
        <dbReference type="Pfam" id="PF17171"/>
    </source>
</evidence>
<feature type="domain" description="Metaxin glutathione S-transferase" evidence="1">
    <location>
        <begin position="147"/>
        <end position="208"/>
    </location>
</feature>
<dbReference type="InterPro" id="IPR033468">
    <property type="entry name" value="Metaxin_GST"/>
</dbReference>
<dbReference type="Pfam" id="PF17171">
    <property type="entry name" value="GST_C_6"/>
    <property type="match status" value="1"/>
</dbReference>
<dbReference type="Proteomes" id="UP000019678">
    <property type="component" value="Unassembled WGS sequence"/>
</dbReference>
<dbReference type="CDD" id="cd03193">
    <property type="entry name" value="GST_C_Metaxin"/>
    <property type="match status" value="1"/>
</dbReference>
<dbReference type="SFLD" id="SFLDG01180">
    <property type="entry name" value="SUF1"/>
    <property type="match status" value="1"/>
</dbReference>
<keyword evidence="3" id="KW-0808">Transferase</keyword>
<dbReference type="eggNOG" id="COG0625">
    <property type="taxonomic scope" value="Bacteria"/>
</dbReference>
<name>A0A017TE88_9BACT</name>
<evidence type="ECO:0000313" key="3">
    <source>
        <dbReference type="EMBL" id="EYF06931.1"/>
    </source>
</evidence>
<keyword evidence="4" id="KW-1185">Reference proteome</keyword>
<dbReference type="InterPro" id="IPR040079">
    <property type="entry name" value="Glutathione_S-Trfase"/>
</dbReference>
<dbReference type="GO" id="GO:0016740">
    <property type="term" value="F:transferase activity"/>
    <property type="evidence" value="ECO:0007669"/>
    <property type="project" value="UniProtKB-KW"/>
</dbReference>
<protein>
    <submittedName>
        <fullName evidence="3">Glutathione S-transferase</fullName>
    </submittedName>
</protein>
<reference evidence="3 4" key="1">
    <citation type="submission" date="2013-05" db="EMBL/GenBank/DDBJ databases">
        <title>Genome assembly of Chondromyces apiculatus DSM 436.</title>
        <authorList>
            <person name="Sharma G."/>
            <person name="Khatri I."/>
            <person name="Kaur C."/>
            <person name="Mayilraj S."/>
            <person name="Subramanian S."/>
        </authorList>
    </citation>
    <scope>NUCLEOTIDE SEQUENCE [LARGE SCALE GENOMIC DNA]</scope>
    <source>
        <strain evidence="3 4">DSM 436</strain>
    </source>
</reference>
<dbReference type="InterPro" id="IPR026928">
    <property type="entry name" value="FAX/IsoI-like"/>
</dbReference>
<feature type="domain" description="Thioredoxin-like fold" evidence="2">
    <location>
        <begin position="1"/>
        <end position="94"/>
    </location>
</feature>
<sequence>MKLETWLRLADIPYTIAAPDFNVAPKGKIPYVDDAGALMGDSTLIIEHLIATRGRDPDAGLSREERAISVAFRRLCKENLYWVTLKMRYSDPHNWSLYRPVLAGMQTTAPPDVKLAIADTIYRNMIEQLQNQGLGRHSLEEVDRIGMADLTALSDFLGAKPFLMGDRPTSVDATAYSHVANTIEVPLQSTVRDHGRALPNLVAYCERMRERFFPDLPRA</sequence>
<dbReference type="InterPro" id="IPR036249">
    <property type="entry name" value="Thioredoxin-like_sf"/>
</dbReference>